<feature type="domain" description="Chorismate-utilising enzyme C-terminal" evidence="16">
    <location>
        <begin position="230"/>
        <end position="483"/>
    </location>
</feature>
<evidence type="ECO:0000259" key="17">
    <source>
        <dbReference type="Pfam" id="PF04715"/>
    </source>
</evidence>
<dbReference type="UniPathway" id="UPA00035">
    <property type="reaction ID" value="UER00040"/>
</dbReference>
<comment type="catalytic activity">
    <reaction evidence="14 15">
        <text>chorismate + L-glutamine = anthranilate + pyruvate + L-glutamate + H(+)</text>
        <dbReference type="Rhea" id="RHEA:21732"/>
        <dbReference type="ChEBI" id="CHEBI:15361"/>
        <dbReference type="ChEBI" id="CHEBI:15378"/>
        <dbReference type="ChEBI" id="CHEBI:16567"/>
        <dbReference type="ChEBI" id="CHEBI:29748"/>
        <dbReference type="ChEBI" id="CHEBI:29985"/>
        <dbReference type="ChEBI" id="CHEBI:58359"/>
        <dbReference type="EC" id="4.1.3.27"/>
    </reaction>
</comment>
<evidence type="ECO:0000256" key="7">
    <source>
        <dbReference type="ARBA" id="ARBA00022605"/>
    </source>
</evidence>
<comment type="similarity">
    <text evidence="3 15">Belongs to the anthranilate synthase component I family.</text>
</comment>
<evidence type="ECO:0000256" key="5">
    <source>
        <dbReference type="ARBA" id="ARBA00012266"/>
    </source>
</evidence>
<evidence type="ECO:0000256" key="2">
    <source>
        <dbReference type="ARBA" id="ARBA00004873"/>
    </source>
</evidence>
<evidence type="ECO:0000256" key="14">
    <source>
        <dbReference type="ARBA" id="ARBA00047683"/>
    </source>
</evidence>
<dbReference type="InterPro" id="IPR006805">
    <property type="entry name" value="Anth_synth_I_N"/>
</dbReference>
<dbReference type="InterPro" id="IPR005801">
    <property type="entry name" value="ADC_synthase"/>
</dbReference>
<evidence type="ECO:0000256" key="8">
    <source>
        <dbReference type="ARBA" id="ARBA00022723"/>
    </source>
</evidence>
<comment type="cofactor">
    <cofactor evidence="1 15">
        <name>Mg(2+)</name>
        <dbReference type="ChEBI" id="CHEBI:18420"/>
    </cofactor>
</comment>
<dbReference type="Pfam" id="PF00425">
    <property type="entry name" value="Chorismate_bind"/>
    <property type="match status" value="1"/>
</dbReference>
<keyword evidence="9 15" id="KW-0822">Tryptophan biosynthesis</keyword>
<evidence type="ECO:0000313" key="18">
    <source>
        <dbReference type="EMBL" id="CUS97834.1"/>
    </source>
</evidence>
<dbReference type="PANTHER" id="PTHR11236">
    <property type="entry name" value="AMINOBENZOATE/ANTHRANILATE SYNTHASE"/>
    <property type="match status" value="1"/>
</dbReference>
<dbReference type="Gene3D" id="3.60.120.10">
    <property type="entry name" value="Anthranilate synthase"/>
    <property type="match status" value="1"/>
</dbReference>
<evidence type="ECO:0000256" key="6">
    <source>
        <dbReference type="ARBA" id="ARBA00020653"/>
    </source>
</evidence>
<comment type="subunit">
    <text evidence="4 15">Heterotetramer consisting of two non-identical subunits: a beta subunit (TrpG) and a large alpha subunit (TrpE).</text>
</comment>
<dbReference type="Pfam" id="PF04715">
    <property type="entry name" value="Anth_synt_I_N"/>
    <property type="match status" value="1"/>
</dbReference>
<dbReference type="SUPFAM" id="SSF56322">
    <property type="entry name" value="ADC synthase"/>
    <property type="match status" value="1"/>
</dbReference>
<keyword evidence="19" id="KW-1185">Reference proteome</keyword>
<protein>
    <recommendedName>
        <fullName evidence="6 15">Anthranilate synthase component 1</fullName>
        <ecNumber evidence="5 15">4.1.3.27</ecNumber>
    </recommendedName>
</protein>
<proteinExistence type="inferred from homology"/>
<name>A0A0P1MQF8_9BACT</name>
<keyword evidence="10 15" id="KW-0460">Magnesium</keyword>
<dbReference type="NCBIfam" id="TIGR00564">
    <property type="entry name" value="trpE_most"/>
    <property type="match status" value="1"/>
</dbReference>
<evidence type="ECO:0000256" key="9">
    <source>
        <dbReference type="ARBA" id="ARBA00022822"/>
    </source>
</evidence>
<dbReference type="GO" id="GO:0004049">
    <property type="term" value="F:anthranilate synthase activity"/>
    <property type="evidence" value="ECO:0007669"/>
    <property type="project" value="UniProtKB-EC"/>
</dbReference>
<dbReference type="InterPro" id="IPR019999">
    <property type="entry name" value="Anth_synth_I-like"/>
</dbReference>
<comment type="function">
    <text evidence="13 15">Part of a heterotetrameric complex that catalyzes the two-step biosynthesis of anthranilate, an intermediate in the biosynthesis of L-tryptophan. In the first step, the glutamine-binding beta subunit (TrpG) of anthranilate synthase (AS) provides the glutamine amidotransferase activity which generates ammonia as a substrate that, along with chorismate, is used in the second step, catalyzed by the large alpha subunit of AS (TrpE) to produce anthranilate. In the absence of TrpG, TrpE can synthesize anthranilate directly from chorismate and high concentrations of ammonia.</text>
</comment>
<dbReference type="GO" id="GO:0046872">
    <property type="term" value="F:metal ion binding"/>
    <property type="evidence" value="ECO:0007669"/>
    <property type="project" value="UniProtKB-KW"/>
</dbReference>
<evidence type="ECO:0000259" key="16">
    <source>
        <dbReference type="Pfam" id="PF00425"/>
    </source>
</evidence>
<evidence type="ECO:0000256" key="1">
    <source>
        <dbReference type="ARBA" id="ARBA00001946"/>
    </source>
</evidence>
<keyword evidence="7 15" id="KW-0028">Amino-acid biosynthesis</keyword>
<gene>
    <name evidence="15" type="primary">trpE</name>
    <name evidence="18" type="ORF">JGI23_00372</name>
</gene>
<evidence type="ECO:0000313" key="19">
    <source>
        <dbReference type="Proteomes" id="UP000199197"/>
    </source>
</evidence>
<evidence type="ECO:0000256" key="3">
    <source>
        <dbReference type="ARBA" id="ARBA00009562"/>
    </source>
</evidence>
<organism evidence="18 19">
    <name type="scientific">Candidatus Chryseopegocella kryptomonas</name>
    <dbReference type="NCBI Taxonomy" id="1633643"/>
    <lineage>
        <taxon>Bacteria</taxon>
        <taxon>Pseudomonadati</taxon>
        <taxon>Candidatus Kryptoniota</taxon>
        <taxon>Candidatus Chryseopegocella</taxon>
    </lineage>
</organism>
<comment type="pathway">
    <text evidence="2 15">Amino-acid biosynthesis; L-tryptophan biosynthesis; L-tryptophan from chorismate: step 1/5.</text>
</comment>
<dbReference type="AlphaFoldDB" id="A0A0P1MQF8"/>
<dbReference type="GO" id="GO:0000162">
    <property type="term" value="P:L-tryptophan biosynthetic process"/>
    <property type="evidence" value="ECO:0007669"/>
    <property type="project" value="UniProtKB-UniPathway"/>
</dbReference>
<evidence type="ECO:0000256" key="15">
    <source>
        <dbReference type="RuleBase" id="RU364045"/>
    </source>
</evidence>
<dbReference type="PRINTS" id="PR00095">
    <property type="entry name" value="ANTSNTHASEI"/>
</dbReference>
<evidence type="ECO:0000256" key="10">
    <source>
        <dbReference type="ARBA" id="ARBA00022842"/>
    </source>
</evidence>
<dbReference type="OrthoDB" id="9803598at2"/>
<reference evidence="19" key="1">
    <citation type="submission" date="2015-11" db="EMBL/GenBank/DDBJ databases">
        <authorList>
            <person name="Varghese N."/>
        </authorList>
    </citation>
    <scope>NUCLEOTIDE SEQUENCE [LARGE SCALE GENOMIC DNA]</scope>
    <source>
        <strain evidence="19">JGI-23</strain>
    </source>
</reference>
<dbReference type="InterPro" id="IPR005256">
    <property type="entry name" value="Anth_synth_I_PabB"/>
</dbReference>
<evidence type="ECO:0000256" key="12">
    <source>
        <dbReference type="ARBA" id="ARBA00023239"/>
    </source>
</evidence>
<dbReference type="PANTHER" id="PTHR11236:SF48">
    <property type="entry name" value="ISOCHORISMATE SYNTHASE MENF"/>
    <property type="match status" value="1"/>
</dbReference>
<keyword evidence="8 15" id="KW-0479">Metal-binding</keyword>
<dbReference type="InterPro" id="IPR015890">
    <property type="entry name" value="Chorismate_C"/>
</dbReference>
<sequence length="497" mass="56964">MFTQYDIFKSFADKGNVIPVYESLLADTETPVSVYMKVRDKSPYSFLFESVEGGEKIARYSFIGFKPFMIFEARGFNFKVKIIDENFSFVEDEIKNLTNPIDALNKIISLFKSVHIDELPRFTCGAVGYFGYESISLVEKVPQAKIDDLNAPDIFLMFFDSLLVFDNLKRKIFIISNVYKNDRMSESELKNEYYKSLGKIAEVKSFLKRRISSEISRVELDEEFKFNMTKDEFVEKVNRIKEYIINGDIFQAVLSQRFERKIEGDPFDIYRMLRVVNPSPYMYFLSVDDLKIIGSSPELLVRVEDGIVETRPIAGTRRRGKTPEEDKQLEIELLNDEKEKAEHLMLVDLGRNDIGRISYFGTVKVDQFMVIERYSHVMHIVSNVSGKLREDVSPVDALYSCFPAGTVTGAPKIRAMEIIAELEPTKRGIYGGAVGYIDFSGNIDFCIAIRTIVMKGNKAYFQAGAGIVHDSNPEREYQETLDKLEATFKAVELLCEN</sequence>
<evidence type="ECO:0000256" key="13">
    <source>
        <dbReference type="ARBA" id="ARBA00025634"/>
    </source>
</evidence>
<evidence type="ECO:0000256" key="4">
    <source>
        <dbReference type="ARBA" id="ARBA00011575"/>
    </source>
</evidence>
<feature type="domain" description="Anthranilate synthase component I N-terminal" evidence="17">
    <location>
        <begin position="27"/>
        <end position="174"/>
    </location>
</feature>
<dbReference type="EC" id="4.1.3.27" evidence="5 15"/>
<keyword evidence="11 15" id="KW-0057">Aromatic amino acid biosynthesis</keyword>
<accession>A0A0P1MQF8</accession>
<evidence type="ECO:0000256" key="11">
    <source>
        <dbReference type="ARBA" id="ARBA00023141"/>
    </source>
</evidence>
<dbReference type="RefSeq" id="WP_092347607.1">
    <property type="nucleotide sequence ID" value="NZ_CZVW01000003.1"/>
</dbReference>
<keyword evidence="12 15" id="KW-0456">Lyase</keyword>
<dbReference type="EMBL" id="CZVW01000003">
    <property type="protein sequence ID" value="CUS97834.1"/>
    <property type="molecule type" value="Genomic_DNA"/>
</dbReference>
<dbReference type="Proteomes" id="UP000199197">
    <property type="component" value="Unassembled WGS sequence"/>
</dbReference>